<name>A0A0L8LX70_9ACTN</name>
<dbReference type="GO" id="GO:0045892">
    <property type="term" value="P:negative regulation of DNA-templated transcription"/>
    <property type="evidence" value="ECO:0007669"/>
    <property type="project" value="TreeGrafter"/>
</dbReference>
<organism evidence="5 6">
    <name type="scientific">Streptomyces resistomycificus</name>
    <dbReference type="NCBI Taxonomy" id="67356"/>
    <lineage>
        <taxon>Bacteria</taxon>
        <taxon>Bacillati</taxon>
        <taxon>Actinomycetota</taxon>
        <taxon>Actinomycetes</taxon>
        <taxon>Kitasatosporales</taxon>
        <taxon>Streptomycetaceae</taxon>
        <taxon>Streptomyces</taxon>
        <taxon>Streptomyces aurantiacus group</taxon>
    </lineage>
</organism>
<dbReference type="PROSITE" id="PS50949">
    <property type="entry name" value="HTH_GNTR"/>
    <property type="match status" value="1"/>
</dbReference>
<dbReference type="GO" id="GO:0003700">
    <property type="term" value="F:DNA-binding transcription factor activity"/>
    <property type="evidence" value="ECO:0007669"/>
    <property type="project" value="InterPro"/>
</dbReference>
<keyword evidence="1" id="KW-0805">Transcription regulation</keyword>
<feature type="domain" description="HTH gntR-type" evidence="4">
    <location>
        <begin position="6"/>
        <end position="75"/>
    </location>
</feature>
<dbReference type="GO" id="GO:0003677">
    <property type="term" value="F:DNA binding"/>
    <property type="evidence" value="ECO:0007669"/>
    <property type="project" value="UniProtKB-KW"/>
</dbReference>
<keyword evidence="3" id="KW-0804">Transcription</keyword>
<evidence type="ECO:0000256" key="2">
    <source>
        <dbReference type="ARBA" id="ARBA00023125"/>
    </source>
</evidence>
<comment type="caution">
    <text evidence="5">The sequence shown here is derived from an EMBL/GenBank/DDBJ whole genome shotgun (WGS) entry which is preliminary data.</text>
</comment>
<dbReference type="SUPFAM" id="SSF46785">
    <property type="entry name" value="Winged helix' DNA-binding domain"/>
    <property type="match status" value="1"/>
</dbReference>
<dbReference type="CDD" id="cd07377">
    <property type="entry name" value="WHTH_GntR"/>
    <property type="match status" value="1"/>
</dbReference>
<reference evidence="6" key="1">
    <citation type="submission" date="2015-07" db="EMBL/GenBank/DDBJ databases">
        <authorList>
            <person name="Ju K.-S."/>
            <person name="Doroghazi J.R."/>
            <person name="Metcalf W.W."/>
        </authorList>
    </citation>
    <scope>NUCLEOTIDE SEQUENCE [LARGE SCALE GENOMIC DNA]</scope>
    <source>
        <strain evidence="6">NRRL 2290</strain>
    </source>
</reference>
<dbReference type="InterPro" id="IPR000524">
    <property type="entry name" value="Tscrpt_reg_HTH_GntR"/>
</dbReference>
<keyword evidence="6" id="KW-1185">Reference proteome</keyword>
<protein>
    <recommendedName>
        <fullName evidence="4">HTH gntR-type domain-containing protein</fullName>
    </recommendedName>
</protein>
<dbReference type="RefSeq" id="WP_059198842.1">
    <property type="nucleotide sequence ID" value="NZ_KQ948992.1"/>
</dbReference>
<dbReference type="InterPro" id="IPR036388">
    <property type="entry name" value="WH-like_DNA-bd_sf"/>
</dbReference>
<evidence type="ECO:0000256" key="1">
    <source>
        <dbReference type="ARBA" id="ARBA00023015"/>
    </source>
</evidence>
<gene>
    <name evidence="5" type="ORF">ADK37_04555</name>
</gene>
<dbReference type="Proteomes" id="UP000037251">
    <property type="component" value="Unassembled WGS sequence"/>
</dbReference>
<accession>A0A0L8LX70</accession>
<dbReference type="Gene3D" id="1.10.10.10">
    <property type="entry name" value="Winged helix-like DNA-binding domain superfamily/Winged helix DNA-binding domain"/>
    <property type="match status" value="1"/>
</dbReference>
<dbReference type="PATRIC" id="fig|67356.5.peg.991"/>
<dbReference type="InterPro" id="IPR050679">
    <property type="entry name" value="Bact_HTH_transcr_reg"/>
</dbReference>
<dbReference type="EMBL" id="LGUS01000023">
    <property type="protein sequence ID" value="KOG42650.1"/>
    <property type="molecule type" value="Genomic_DNA"/>
</dbReference>
<dbReference type="InterPro" id="IPR036390">
    <property type="entry name" value="WH_DNA-bd_sf"/>
</dbReference>
<dbReference type="PANTHER" id="PTHR44846">
    <property type="entry name" value="MANNOSYL-D-GLYCERATE TRANSPORT/METABOLISM SYSTEM REPRESSOR MNGR-RELATED"/>
    <property type="match status" value="1"/>
</dbReference>
<dbReference type="AlphaFoldDB" id="A0A0L8LX70"/>
<sequence>MNGSRKPSYQDIADVLRERIRAGELKAGDRLPTQAELADEFDVERGTVRQALRVLQEDGLLTNVSKGSPPTVAVPKAEPRQPQAARVVLASYLEEAFQSTRVRIDTVGFTAETLLWALVEMRTLVAAGGTRAGSVEVRCLLPGLDADLSYPVPVDRPDLTEKIQAELKGQIRTQKTNMESHLGKLRRDHGIDATVEFRWLPFVPPVKHYVLNGALVLQGYYTVGRYPYELPDGTEIEVEDVRGLDSPLFEFRDDRGGQEAEFVRGTKNWFDALWESKAPRTTLST</sequence>
<dbReference type="eggNOG" id="COG2188">
    <property type="taxonomic scope" value="Bacteria"/>
</dbReference>
<evidence type="ECO:0000313" key="6">
    <source>
        <dbReference type="Proteomes" id="UP000037251"/>
    </source>
</evidence>
<proteinExistence type="predicted"/>
<dbReference type="Pfam" id="PF00392">
    <property type="entry name" value="GntR"/>
    <property type="match status" value="1"/>
</dbReference>
<dbReference type="STRING" id="67356.AQJ84_18625"/>
<dbReference type="SMART" id="SM00345">
    <property type="entry name" value="HTH_GNTR"/>
    <property type="match status" value="1"/>
</dbReference>
<evidence type="ECO:0000259" key="4">
    <source>
        <dbReference type="PROSITE" id="PS50949"/>
    </source>
</evidence>
<evidence type="ECO:0000313" key="5">
    <source>
        <dbReference type="EMBL" id="KOG42650.1"/>
    </source>
</evidence>
<keyword evidence="2" id="KW-0238">DNA-binding</keyword>
<dbReference type="PANTHER" id="PTHR44846:SF17">
    <property type="entry name" value="GNTR-FAMILY TRANSCRIPTIONAL REGULATOR"/>
    <property type="match status" value="1"/>
</dbReference>
<dbReference type="PRINTS" id="PR00035">
    <property type="entry name" value="HTHGNTR"/>
</dbReference>
<dbReference type="OrthoDB" id="7363114at2"/>
<evidence type="ECO:0000256" key="3">
    <source>
        <dbReference type="ARBA" id="ARBA00023163"/>
    </source>
</evidence>